<evidence type="ECO:0000313" key="1">
    <source>
        <dbReference type="EMBL" id="KXB07729.1"/>
    </source>
</evidence>
<name>A0A133VMR6_9EURY</name>
<organism evidence="1 2">
    <name type="scientific">candidate division MSBL1 archaeon SCGC-AAA382N08</name>
    <dbReference type="NCBI Taxonomy" id="1698285"/>
    <lineage>
        <taxon>Archaea</taxon>
        <taxon>Methanobacteriati</taxon>
        <taxon>Methanobacteriota</taxon>
        <taxon>candidate division MSBL1</taxon>
    </lineage>
</organism>
<evidence type="ECO:0000313" key="2">
    <source>
        <dbReference type="Proteomes" id="UP000070175"/>
    </source>
</evidence>
<dbReference type="Proteomes" id="UP000070175">
    <property type="component" value="Unassembled WGS sequence"/>
</dbReference>
<accession>A0A133VMR6</accession>
<gene>
    <name evidence="1" type="ORF">AKJ56_02405</name>
</gene>
<keyword evidence="2" id="KW-1185">Reference proteome</keyword>
<dbReference type="EMBL" id="LHYJ01000056">
    <property type="protein sequence ID" value="KXB07729.1"/>
    <property type="molecule type" value="Genomic_DNA"/>
</dbReference>
<proteinExistence type="predicted"/>
<feature type="non-terminal residue" evidence="1">
    <location>
        <position position="131"/>
    </location>
</feature>
<protein>
    <submittedName>
        <fullName evidence="1">Uncharacterized protein</fullName>
    </submittedName>
</protein>
<comment type="caution">
    <text evidence="1">The sequence shown here is derived from an EMBL/GenBank/DDBJ whole genome shotgun (WGS) entry which is preliminary data.</text>
</comment>
<sequence>MADNSTTQKSKARNIDALMSNKNLNNVINTGLNSPLNSANRNKAASSIKSLDTAAGVSPQVGIEGVQPEKGIGEVSTNITPPLQAYSDIQGEQQDVGIGSLCASIFLALFSFIRFCPALTSCRYCCFISLA</sequence>
<dbReference type="AlphaFoldDB" id="A0A133VMR6"/>
<reference evidence="1 2" key="1">
    <citation type="journal article" date="2016" name="Sci. Rep.">
        <title>Metabolic traits of an uncultured archaeal lineage -MSBL1- from brine pools of the Red Sea.</title>
        <authorList>
            <person name="Mwirichia R."/>
            <person name="Alam I."/>
            <person name="Rashid M."/>
            <person name="Vinu M."/>
            <person name="Ba-Alawi W."/>
            <person name="Anthony Kamau A."/>
            <person name="Kamanda Ngugi D."/>
            <person name="Goker M."/>
            <person name="Klenk H.P."/>
            <person name="Bajic V."/>
            <person name="Stingl U."/>
        </authorList>
    </citation>
    <scope>NUCLEOTIDE SEQUENCE [LARGE SCALE GENOMIC DNA]</scope>
    <source>
        <strain evidence="1">SCGC-AAA382N08</strain>
    </source>
</reference>